<organism evidence="2 3">
    <name type="scientific">Anabarilius grahami</name>
    <name type="common">Kanglang fish</name>
    <name type="synonym">Barilius grahami</name>
    <dbReference type="NCBI Taxonomy" id="495550"/>
    <lineage>
        <taxon>Eukaryota</taxon>
        <taxon>Metazoa</taxon>
        <taxon>Chordata</taxon>
        <taxon>Craniata</taxon>
        <taxon>Vertebrata</taxon>
        <taxon>Euteleostomi</taxon>
        <taxon>Actinopterygii</taxon>
        <taxon>Neopterygii</taxon>
        <taxon>Teleostei</taxon>
        <taxon>Ostariophysi</taxon>
        <taxon>Cypriniformes</taxon>
        <taxon>Xenocyprididae</taxon>
        <taxon>Xenocypridinae</taxon>
        <taxon>Xenocypridinae incertae sedis</taxon>
        <taxon>Anabarilius</taxon>
    </lineage>
</organism>
<dbReference type="InterPro" id="IPR052615">
    <property type="entry name" value="FGFRL"/>
</dbReference>
<dbReference type="Proteomes" id="UP000281406">
    <property type="component" value="Unassembled WGS sequence"/>
</dbReference>
<evidence type="ECO:0000313" key="2">
    <source>
        <dbReference type="EMBL" id="ROL47092.1"/>
    </source>
</evidence>
<dbReference type="FunFam" id="2.60.40.10:FF:000593">
    <property type="entry name" value="Fibroblast growth factor receptor-like 1"/>
    <property type="match status" value="1"/>
</dbReference>
<dbReference type="PANTHER" id="PTHR19890">
    <property type="entry name" value="FIBROBLAST GROWTH FACTOR RECEPTOR"/>
    <property type="match status" value="1"/>
</dbReference>
<dbReference type="GO" id="GO:0005007">
    <property type="term" value="F:fibroblast growth factor receptor activity"/>
    <property type="evidence" value="ECO:0007669"/>
    <property type="project" value="TreeGrafter"/>
</dbReference>
<reference evidence="2 3" key="1">
    <citation type="submission" date="2018-10" db="EMBL/GenBank/DDBJ databases">
        <title>Genome assembly for a Yunnan-Guizhou Plateau 3E fish, Anabarilius grahami (Regan), and its evolutionary and genetic applications.</title>
        <authorList>
            <person name="Jiang W."/>
        </authorList>
    </citation>
    <scope>NUCLEOTIDE SEQUENCE [LARGE SCALE GENOMIC DNA]</scope>
    <source>
        <strain evidence="2">AG-KIZ</strain>
        <tissue evidence="2">Muscle</tissue>
    </source>
</reference>
<dbReference type="InterPro" id="IPR003599">
    <property type="entry name" value="Ig_sub"/>
</dbReference>
<dbReference type="OrthoDB" id="2570713at2759"/>
<dbReference type="GO" id="GO:0005886">
    <property type="term" value="C:plasma membrane"/>
    <property type="evidence" value="ECO:0007669"/>
    <property type="project" value="TreeGrafter"/>
</dbReference>
<sequence>MGRTIRLPCPVEGDPPPLVLWVKDGRNVNPGWSRYKVLKQSLKIKEVELEDAGKYICRVTNGFGSLALNFTLIVIAPGPLPLSSVVVPDPAPLLFLKSTHTASIVFSQCCFAGVQGEGSEAFLHNLIVYIVRIYIYVGCMNLKIVSLPPTVTDSTHNYTVVESWFPAIGSLLSASLTYIV</sequence>
<dbReference type="SMART" id="SM00409">
    <property type="entry name" value="IG"/>
    <property type="match status" value="1"/>
</dbReference>
<dbReference type="InterPro" id="IPR003598">
    <property type="entry name" value="Ig_sub2"/>
</dbReference>
<feature type="domain" description="Ig-like" evidence="1">
    <location>
        <begin position="1"/>
        <end position="73"/>
    </location>
</feature>
<dbReference type="InterPro" id="IPR013783">
    <property type="entry name" value="Ig-like_fold"/>
</dbReference>
<dbReference type="AlphaFoldDB" id="A0A3N0YLF3"/>
<protein>
    <submittedName>
        <fullName evidence="2">Fibroblast growth factor receptor-like 1</fullName>
    </submittedName>
</protein>
<dbReference type="InterPro" id="IPR007110">
    <property type="entry name" value="Ig-like_dom"/>
</dbReference>
<dbReference type="Pfam" id="PF07679">
    <property type="entry name" value="I-set"/>
    <property type="match status" value="1"/>
</dbReference>
<dbReference type="InterPro" id="IPR036179">
    <property type="entry name" value="Ig-like_dom_sf"/>
</dbReference>
<comment type="caution">
    <text evidence="2">The sequence shown here is derived from an EMBL/GenBank/DDBJ whole genome shotgun (WGS) entry which is preliminary data.</text>
</comment>
<name>A0A3N0YLF3_ANAGA</name>
<evidence type="ECO:0000259" key="1">
    <source>
        <dbReference type="PROSITE" id="PS50835"/>
    </source>
</evidence>
<dbReference type="SUPFAM" id="SSF48726">
    <property type="entry name" value="Immunoglobulin"/>
    <property type="match status" value="1"/>
</dbReference>
<dbReference type="InterPro" id="IPR013098">
    <property type="entry name" value="Ig_I-set"/>
</dbReference>
<accession>A0A3N0YLF3</accession>
<gene>
    <name evidence="2" type="ORF">DPX16_18890</name>
</gene>
<keyword evidence="3" id="KW-1185">Reference proteome</keyword>
<evidence type="ECO:0000313" key="3">
    <source>
        <dbReference type="Proteomes" id="UP000281406"/>
    </source>
</evidence>
<dbReference type="PANTHER" id="PTHR19890:SF10">
    <property type="entry name" value="FIBROBLAST GROWTH FACTOR RECEPTOR-LIKE 1"/>
    <property type="match status" value="1"/>
</dbReference>
<proteinExistence type="predicted"/>
<dbReference type="PROSITE" id="PS50835">
    <property type="entry name" value="IG_LIKE"/>
    <property type="match status" value="1"/>
</dbReference>
<dbReference type="Gene3D" id="2.60.40.10">
    <property type="entry name" value="Immunoglobulins"/>
    <property type="match status" value="1"/>
</dbReference>
<dbReference type="EMBL" id="RJVU01036043">
    <property type="protein sequence ID" value="ROL47092.1"/>
    <property type="molecule type" value="Genomic_DNA"/>
</dbReference>
<keyword evidence="2" id="KW-0675">Receptor</keyword>
<dbReference type="GO" id="GO:0017134">
    <property type="term" value="F:fibroblast growth factor binding"/>
    <property type="evidence" value="ECO:0007669"/>
    <property type="project" value="TreeGrafter"/>
</dbReference>
<dbReference type="SMART" id="SM00408">
    <property type="entry name" value="IGc2"/>
    <property type="match status" value="1"/>
</dbReference>